<dbReference type="EMBL" id="CP026604">
    <property type="protein sequence ID" value="AWB66253.1"/>
    <property type="molecule type" value="Genomic_DNA"/>
</dbReference>
<dbReference type="AlphaFoldDB" id="A0A2S0VPY2"/>
<dbReference type="SUPFAM" id="SSF109998">
    <property type="entry name" value="Triger factor/SurA peptide-binding domain-like"/>
    <property type="match status" value="1"/>
</dbReference>
<evidence type="ECO:0000313" key="8">
    <source>
        <dbReference type="Proteomes" id="UP000244441"/>
    </source>
</evidence>
<evidence type="ECO:0000256" key="3">
    <source>
        <dbReference type="ARBA" id="ARBA00013194"/>
    </source>
</evidence>
<dbReference type="Proteomes" id="UP000244441">
    <property type="component" value="Chromosome"/>
</dbReference>
<evidence type="ECO:0000256" key="5">
    <source>
        <dbReference type="PROSITE-ProRule" id="PRU00278"/>
    </source>
</evidence>
<dbReference type="PANTHER" id="PTHR47245">
    <property type="entry name" value="PEPTIDYLPROLYL ISOMERASE"/>
    <property type="match status" value="1"/>
</dbReference>
<dbReference type="PROSITE" id="PS50198">
    <property type="entry name" value="PPIC_PPIASE_2"/>
    <property type="match status" value="1"/>
</dbReference>
<dbReference type="InterPro" id="IPR000297">
    <property type="entry name" value="PPIase_PpiC"/>
</dbReference>
<dbReference type="InterPro" id="IPR046357">
    <property type="entry name" value="PPIase_dom_sf"/>
</dbReference>
<comment type="catalytic activity">
    <reaction evidence="1">
        <text>[protein]-peptidylproline (omega=180) = [protein]-peptidylproline (omega=0)</text>
        <dbReference type="Rhea" id="RHEA:16237"/>
        <dbReference type="Rhea" id="RHEA-COMP:10747"/>
        <dbReference type="Rhea" id="RHEA-COMP:10748"/>
        <dbReference type="ChEBI" id="CHEBI:83833"/>
        <dbReference type="ChEBI" id="CHEBI:83834"/>
        <dbReference type="EC" id="5.2.1.8"/>
    </reaction>
</comment>
<dbReference type="GO" id="GO:0003755">
    <property type="term" value="F:peptidyl-prolyl cis-trans isomerase activity"/>
    <property type="evidence" value="ECO:0007669"/>
    <property type="project" value="UniProtKB-KW"/>
</dbReference>
<keyword evidence="5 7" id="KW-0413">Isomerase</keyword>
<reference evidence="7 8" key="1">
    <citation type="submission" date="2018-01" db="EMBL/GenBank/DDBJ databases">
        <title>Genome sequence of a Cantenovulum-like bacteria.</title>
        <authorList>
            <person name="Tan W.R."/>
            <person name="Lau N.-S."/>
            <person name="Go F."/>
            <person name="Amirul A.-A.A."/>
        </authorList>
    </citation>
    <scope>NUCLEOTIDE SEQUENCE [LARGE SCALE GENOMIC DNA]</scope>
    <source>
        <strain evidence="7 8">CCB-QB4</strain>
    </source>
</reference>
<evidence type="ECO:0000313" key="7">
    <source>
        <dbReference type="EMBL" id="AWB66253.1"/>
    </source>
</evidence>
<evidence type="ECO:0000256" key="1">
    <source>
        <dbReference type="ARBA" id="ARBA00000971"/>
    </source>
</evidence>
<evidence type="ECO:0000256" key="2">
    <source>
        <dbReference type="ARBA" id="ARBA00007656"/>
    </source>
</evidence>
<keyword evidence="4 5" id="KW-0697">Rotamase</keyword>
<dbReference type="SUPFAM" id="SSF54534">
    <property type="entry name" value="FKBP-like"/>
    <property type="match status" value="1"/>
</dbReference>
<dbReference type="InterPro" id="IPR050245">
    <property type="entry name" value="PrsA_foldase"/>
</dbReference>
<evidence type="ECO:0000259" key="6">
    <source>
        <dbReference type="PROSITE" id="PS50198"/>
    </source>
</evidence>
<dbReference type="KEGG" id="cate:C2869_07330"/>
<keyword evidence="8" id="KW-1185">Reference proteome</keyword>
<dbReference type="EC" id="5.2.1.8" evidence="3"/>
<feature type="domain" description="PpiC" evidence="6">
    <location>
        <begin position="152"/>
        <end position="255"/>
    </location>
</feature>
<evidence type="ECO:0000256" key="4">
    <source>
        <dbReference type="ARBA" id="ARBA00023110"/>
    </source>
</evidence>
<comment type="similarity">
    <text evidence="2">Belongs to the PpiC/parvulin rotamase family.</text>
</comment>
<name>A0A2S0VPY2_9ALTE</name>
<accession>A0A2S0VPY2</accession>
<dbReference type="Gene3D" id="3.10.50.40">
    <property type="match status" value="1"/>
</dbReference>
<dbReference type="Pfam" id="PF00639">
    <property type="entry name" value="Rotamase"/>
    <property type="match status" value="1"/>
</dbReference>
<sequence>MFPRIRFPDVKLIKMEIKLVTNWSYKMKLPSLMLALSLATLSACSDSPSTIAKVGDTGITQQEFDAYLGLKKLRNLSTEDKAKHLQVYAERKALVQAIEDSKKVNIAKIDAEVADVKRNLVVSQYLDSYLTQQVSDQAVRNYYAQNQQEFASRKAKVSHILIRTNAQTSEELRAEKLKLIQEAHLKAKQGADFASLVNEYSEDRVSAKKGGSLGWVTDKAIAPNFSHQAFKVLQEGEISDPFITSFGYHIIKLDAAPSIVQKPFEQVRGDIRRKLRQMAKEAELTRLKQSVDVKLMENS</sequence>
<dbReference type="PANTHER" id="PTHR47245:SF2">
    <property type="entry name" value="PEPTIDYL-PROLYL CIS-TRANS ISOMERASE HP_0175-RELATED"/>
    <property type="match status" value="1"/>
</dbReference>
<dbReference type="InterPro" id="IPR027304">
    <property type="entry name" value="Trigger_fact/SurA_dom_sf"/>
</dbReference>
<proteinExistence type="inferred from homology"/>
<gene>
    <name evidence="7" type="ORF">C2869_07330</name>
</gene>
<organism evidence="7 8">
    <name type="scientific">Saccharobesus litoralis</name>
    <dbReference type="NCBI Taxonomy" id="2172099"/>
    <lineage>
        <taxon>Bacteria</taxon>
        <taxon>Pseudomonadati</taxon>
        <taxon>Pseudomonadota</taxon>
        <taxon>Gammaproteobacteria</taxon>
        <taxon>Alteromonadales</taxon>
        <taxon>Alteromonadaceae</taxon>
        <taxon>Saccharobesus</taxon>
    </lineage>
</organism>
<protein>
    <recommendedName>
        <fullName evidence="3">peptidylprolyl isomerase</fullName>
        <ecNumber evidence="3">5.2.1.8</ecNumber>
    </recommendedName>
</protein>